<reference evidence="5 6" key="1">
    <citation type="submission" date="2022-09" db="EMBL/GenBank/DDBJ databases">
        <title>Xylan utilization by haloarchaea-nanohaloarchaea associations.</title>
        <authorList>
            <person name="Yakimov M."/>
        </authorList>
    </citation>
    <scope>NUCLEOTIDE SEQUENCE [LARGE SCALE GENOMIC DNA]</scope>
    <source>
        <strain evidence="5 6">SVXNc</strain>
    </source>
</reference>
<dbReference type="PANTHER" id="PTHR43003:SF5">
    <property type="entry name" value="DNA-3-METHYLADENINE GLYCOSYLASE"/>
    <property type="match status" value="1"/>
</dbReference>
<accession>A0ABY8CET3</accession>
<dbReference type="GO" id="GO:0003905">
    <property type="term" value="F:alkylbase DNA N-glycosylase activity"/>
    <property type="evidence" value="ECO:0007669"/>
    <property type="project" value="UniProtKB-EC"/>
</dbReference>
<keyword evidence="2" id="KW-0227">DNA damage</keyword>
<evidence type="ECO:0000313" key="5">
    <source>
        <dbReference type="EMBL" id="WEL19702.1"/>
    </source>
</evidence>
<dbReference type="PANTHER" id="PTHR43003">
    <property type="entry name" value="DNA-3-METHYLADENINE GLYCOSYLASE"/>
    <property type="match status" value="1"/>
</dbReference>
<dbReference type="SMART" id="SM00478">
    <property type="entry name" value="ENDO3c"/>
    <property type="match status" value="1"/>
</dbReference>
<name>A0ABY8CET3_9ARCH</name>
<comment type="similarity">
    <text evidence="1">Belongs to the alkylbase DNA glycosidase AlkA family.</text>
</comment>
<keyword evidence="5" id="KW-0560">Oxidoreductase</keyword>
<evidence type="ECO:0000313" key="6">
    <source>
        <dbReference type="Proteomes" id="UP001218034"/>
    </source>
</evidence>
<dbReference type="GO" id="GO:0004601">
    <property type="term" value="F:peroxidase activity"/>
    <property type="evidence" value="ECO:0007669"/>
    <property type="project" value="UniProtKB-KW"/>
</dbReference>
<evidence type="ECO:0000256" key="3">
    <source>
        <dbReference type="ARBA" id="ARBA00023204"/>
    </source>
</evidence>
<keyword evidence="5" id="KW-0575">Peroxidase</keyword>
<evidence type="ECO:0000256" key="2">
    <source>
        <dbReference type="ARBA" id="ARBA00022763"/>
    </source>
</evidence>
<keyword evidence="5" id="KW-0378">Hydrolase</keyword>
<keyword evidence="5" id="KW-0326">Glycosidase</keyword>
<dbReference type="PROSITE" id="PS00516">
    <property type="entry name" value="ALKYLBASE_DNA_GLYCOS"/>
    <property type="match status" value="1"/>
</dbReference>
<dbReference type="CDD" id="cd00056">
    <property type="entry name" value="ENDO3c"/>
    <property type="match status" value="1"/>
</dbReference>
<dbReference type="InterPro" id="IPR003265">
    <property type="entry name" value="HhH-GPD_domain"/>
</dbReference>
<dbReference type="InterPro" id="IPR000035">
    <property type="entry name" value="Alkylbase_DNA_glycsylse_CS"/>
</dbReference>
<dbReference type="GeneID" id="90590125"/>
<dbReference type="EMBL" id="CP104395">
    <property type="protein sequence ID" value="WEL19702.1"/>
    <property type="molecule type" value="Genomic_DNA"/>
</dbReference>
<sequence>MTDWMDSEIKELYEEHGEKTLEKSECPFKRILVSIINQQISTEAGAAIQERFFDRFELTPESILEADEDRMSDVGLSSQKSDYMKSAAEHFIEDDLTAERFGEMSDEEVIEEMTEIRGIGDWTAKMFLMFALGREDVFPVEDLGIRRAMAGVYGIESRKEMREKAEEWRPKRSIASLYLWEFRND</sequence>
<dbReference type="EC" id="3.2.2.21" evidence="5"/>
<gene>
    <name evidence="5" type="primary">alkA</name>
    <name evidence="5" type="ORF">SVXNc_0688</name>
</gene>
<dbReference type="InterPro" id="IPR051912">
    <property type="entry name" value="Alkylbase_DNA_Glycosylase/TA"/>
</dbReference>
<dbReference type="Proteomes" id="UP001218034">
    <property type="component" value="Chromosome"/>
</dbReference>
<protein>
    <submittedName>
        <fullName evidence="5">3-methyladenine DNA glycosylase/8-oxoguanine DNAglycosylase</fullName>
        <ecNumber evidence="5">3.2.2.21</ecNumber>
    </submittedName>
</protein>
<dbReference type="Gene3D" id="1.10.340.30">
    <property type="entry name" value="Hypothetical protein, domain 2"/>
    <property type="match status" value="1"/>
</dbReference>
<organism evidence="5 6">
    <name type="scientific">Candidatus Nanohalococcus occultus</name>
    <dbReference type="NCBI Taxonomy" id="2978047"/>
    <lineage>
        <taxon>Archaea</taxon>
        <taxon>Candidatus Nanohalarchaeota</taxon>
        <taxon>Candidatus Nanohalarchaeota incertae sedis</taxon>
        <taxon>Candidatus Nanohalococcus</taxon>
    </lineage>
</organism>
<keyword evidence="6" id="KW-1185">Reference proteome</keyword>
<dbReference type="InterPro" id="IPR011257">
    <property type="entry name" value="DNA_glycosylase"/>
</dbReference>
<dbReference type="Gene3D" id="1.10.1670.40">
    <property type="match status" value="1"/>
</dbReference>
<keyword evidence="3" id="KW-0234">DNA repair</keyword>
<feature type="domain" description="HhH-GPD" evidence="4">
    <location>
        <begin position="36"/>
        <end position="185"/>
    </location>
</feature>
<evidence type="ECO:0000259" key="4">
    <source>
        <dbReference type="SMART" id="SM00478"/>
    </source>
</evidence>
<dbReference type="Pfam" id="PF00730">
    <property type="entry name" value="HhH-GPD"/>
    <property type="match status" value="1"/>
</dbReference>
<proteinExistence type="inferred from homology"/>
<dbReference type="SUPFAM" id="SSF48150">
    <property type="entry name" value="DNA-glycosylase"/>
    <property type="match status" value="1"/>
</dbReference>
<dbReference type="RefSeq" id="WP_347721535.1">
    <property type="nucleotide sequence ID" value="NZ_CP104395.1"/>
</dbReference>
<evidence type="ECO:0000256" key="1">
    <source>
        <dbReference type="ARBA" id="ARBA00010817"/>
    </source>
</evidence>